<evidence type="ECO:0000256" key="3">
    <source>
        <dbReference type="ARBA" id="ARBA00022776"/>
    </source>
</evidence>
<feature type="domain" description="Anaphase-promoting complex subunit 4 long" evidence="7">
    <location>
        <begin position="293"/>
        <end position="483"/>
    </location>
</feature>
<keyword evidence="2" id="KW-0132">Cell division</keyword>
<gene>
    <name evidence="8" type="ORF">SERLA73DRAFT_173703</name>
</gene>
<reference evidence="9" key="1">
    <citation type="journal article" date="2011" name="Science">
        <title>The plant cell wall-decomposing machinery underlies the functional diversity of forest fungi.</title>
        <authorList>
            <person name="Eastwood D.C."/>
            <person name="Floudas D."/>
            <person name="Binder M."/>
            <person name="Majcherczyk A."/>
            <person name="Schneider P."/>
            <person name="Aerts A."/>
            <person name="Asiegbu F.O."/>
            <person name="Baker S.E."/>
            <person name="Barry K."/>
            <person name="Bendiksby M."/>
            <person name="Blumentritt M."/>
            <person name="Coutinho P.M."/>
            <person name="Cullen D."/>
            <person name="de Vries R.P."/>
            <person name="Gathman A."/>
            <person name="Goodell B."/>
            <person name="Henrissat B."/>
            <person name="Ihrmark K."/>
            <person name="Kauserud H."/>
            <person name="Kohler A."/>
            <person name="LaButti K."/>
            <person name="Lapidus A."/>
            <person name="Lavin J.L."/>
            <person name="Lee Y.-H."/>
            <person name="Lindquist E."/>
            <person name="Lilly W."/>
            <person name="Lucas S."/>
            <person name="Morin E."/>
            <person name="Murat C."/>
            <person name="Oguiza J.A."/>
            <person name="Park J."/>
            <person name="Pisabarro A.G."/>
            <person name="Riley R."/>
            <person name="Rosling A."/>
            <person name="Salamov A."/>
            <person name="Schmidt O."/>
            <person name="Schmutz J."/>
            <person name="Skrede I."/>
            <person name="Stenlid J."/>
            <person name="Wiebenga A."/>
            <person name="Xie X."/>
            <person name="Kuees U."/>
            <person name="Hibbett D.S."/>
            <person name="Hoffmeister D."/>
            <person name="Hoegberg N."/>
            <person name="Martin F."/>
            <person name="Grigoriev I.V."/>
            <person name="Watkinson S.C."/>
        </authorList>
    </citation>
    <scope>NUCLEOTIDE SEQUENCE [LARGE SCALE GENOMIC DNA]</scope>
    <source>
        <strain evidence="9">strain S7.3</strain>
    </source>
</reference>
<keyword evidence="9" id="KW-1185">Reference proteome</keyword>
<dbReference type="HOGENOM" id="CLU_016615_0_0_1"/>
<evidence type="ECO:0000259" key="7">
    <source>
        <dbReference type="Pfam" id="PF12896"/>
    </source>
</evidence>
<evidence type="ECO:0000256" key="1">
    <source>
        <dbReference type="ARBA" id="ARBA00016067"/>
    </source>
</evidence>
<dbReference type="PANTHER" id="PTHR13260">
    <property type="entry name" value="ANAPHASE PROMOTING COMPLEX SUBUNIT 4 APC4"/>
    <property type="match status" value="1"/>
</dbReference>
<dbReference type="GO" id="GO:0051301">
    <property type="term" value="P:cell division"/>
    <property type="evidence" value="ECO:0007669"/>
    <property type="project" value="UniProtKB-KW"/>
</dbReference>
<evidence type="ECO:0000256" key="4">
    <source>
        <dbReference type="ARBA" id="ARBA00022786"/>
    </source>
</evidence>
<dbReference type="InterPro" id="IPR015943">
    <property type="entry name" value="WD40/YVTN_repeat-like_dom_sf"/>
</dbReference>
<evidence type="ECO:0000256" key="5">
    <source>
        <dbReference type="ARBA" id="ARBA00023306"/>
    </source>
</evidence>
<dbReference type="GO" id="GO:0070979">
    <property type="term" value="P:protein K11-linked ubiquitination"/>
    <property type="evidence" value="ECO:0007669"/>
    <property type="project" value="TreeGrafter"/>
</dbReference>
<dbReference type="InParanoid" id="F8PFT7"/>
<feature type="domain" description="Anaphase-promoting complex subunit 4-like WD40" evidence="6">
    <location>
        <begin position="24"/>
        <end position="101"/>
    </location>
</feature>
<dbReference type="STRING" id="936435.F8PFT7"/>
<dbReference type="GO" id="GO:0031145">
    <property type="term" value="P:anaphase-promoting complex-dependent catabolic process"/>
    <property type="evidence" value="ECO:0007669"/>
    <property type="project" value="InterPro"/>
</dbReference>
<dbReference type="Proteomes" id="UP000008063">
    <property type="component" value="Unassembled WGS sequence"/>
</dbReference>
<organism evidence="9">
    <name type="scientific">Serpula lacrymans var. lacrymans (strain S7.3)</name>
    <name type="common">Dry rot fungus</name>
    <dbReference type="NCBI Taxonomy" id="936435"/>
    <lineage>
        <taxon>Eukaryota</taxon>
        <taxon>Fungi</taxon>
        <taxon>Dikarya</taxon>
        <taxon>Basidiomycota</taxon>
        <taxon>Agaricomycotina</taxon>
        <taxon>Agaricomycetes</taxon>
        <taxon>Agaricomycetidae</taxon>
        <taxon>Boletales</taxon>
        <taxon>Coniophorineae</taxon>
        <taxon>Serpulaceae</taxon>
        <taxon>Serpula</taxon>
    </lineage>
</organism>
<name>F8PFT7_SERL3</name>
<dbReference type="InterPro" id="IPR024977">
    <property type="entry name" value="Apc4-like_WD40_dom"/>
</dbReference>
<evidence type="ECO:0000313" key="8">
    <source>
        <dbReference type="EMBL" id="EGO04288.1"/>
    </source>
</evidence>
<sequence length="811" mass="91030">MENMSPLAVLQLPYACRLFSSACCPDKDLVVLLARIGGTHTMSLWKMQGTKKWEIEVIKDKGSSESIMGLTWSPDGQTIAVAHHPPRLTLHSLHDGGLQQILSLPSVSDLPDISTHITGIWWFRDQHEYSSSSIPDILRRYDIITGSHFSVSRFLSLLDNTRGNGTQLIVDDFLAFCDFQISHEPHCSPCDTFNAWPALFQRLSQTTMDQIDQLHDGIHSNTLLIADSAGYIHVFFGGSYSLGSVYLGPGLSVSQLLKHARFPFTFVYPSTSVKQSLSTKIRPVAIELPVHATGKIYEFAKLSSAMRGLTWYTTRAVQDMQTFWFGTQTARGAREIGGSWVRSLEIHFKHSFGECHSVIPELTCLLLTGNSSDDLGAFLASAEQLGERGIQKWESSVADSLMKIHEYSVKIIMPALQRAYILLEDVRGYSQLPQYAIFDLDTDEVSGCLNLIKQIVLLVKWLAAIAHRELYQFKQFLSFLRYEASVNIPSHHPRVPDFDTVEVNNYLMSALSHSELDEWFTGPLSNSILQDFGDVSRLSSSLVKTQRVLQGTVSISKQGTRRLPLDRNLNHLLHGLVVQSQRIFSRASTAIGRSAIVSQAKPKGQQEERHATSTTDSTLIRQYVAEHDHGTMSGNFSQYLAIHVVLDVDSFLCLIRMPYVKDNNDTPIFVEVALLNCYTIEGSCQLHSNFNLLDVEFFDDECLVLAYQTRESRGSTFVGMVQYHNLGFRALEFITVANTTSRNDLVTHVLQRWREGNLSSLPMPIRSHRQLVSRGPVSLAVNGRLGRRVVCVLDGKGLIMEVFDMEEENHQ</sequence>
<accession>F8PFT7</accession>
<dbReference type="PANTHER" id="PTHR13260:SF0">
    <property type="entry name" value="ANAPHASE-PROMOTING COMPLEX SUBUNIT 4"/>
    <property type="match status" value="1"/>
</dbReference>
<dbReference type="SUPFAM" id="SSF50969">
    <property type="entry name" value="YVTN repeat-like/Quinoprotein amine dehydrogenase"/>
    <property type="match status" value="1"/>
</dbReference>
<protein>
    <recommendedName>
        <fullName evidence="1">Anaphase-promoting complex subunit 4</fullName>
    </recommendedName>
</protein>
<dbReference type="GO" id="GO:0034399">
    <property type="term" value="C:nuclear periphery"/>
    <property type="evidence" value="ECO:0007669"/>
    <property type="project" value="TreeGrafter"/>
</dbReference>
<evidence type="ECO:0000256" key="2">
    <source>
        <dbReference type="ARBA" id="ARBA00022618"/>
    </source>
</evidence>
<dbReference type="AlphaFoldDB" id="F8PFT7"/>
<dbReference type="InterPro" id="IPR024790">
    <property type="entry name" value="APC4_long_dom"/>
</dbReference>
<dbReference type="InterPro" id="IPR024789">
    <property type="entry name" value="APC4"/>
</dbReference>
<dbReference type="GO" id="GO:0005680">
    <property type="term" value="C:anaphase-promoting complex"/>
    <property type="evidence" value="ECO:0007669"/>
    <property type="project" value="InterPro"/>
</dbReference>
<dbReference type="OMA" id="ACCPDKD"/>
<dbReference type="eggNOG" id="KOG4640">
    <property type="taxonomic scope" value="Eukaryota"/>
</dbReference>
<dbReference type="InterPro" id="IPR011044">
    <property type="entry name" value="Quino_amine_DH_bsu"/>
</dbReference>
<dbReference type="Pfam" id="PF12896">
    <property type="entry name" value="ANAPC4"/>
    <property type="match status" value="1"/>
</dbReference>
<proteinExistence type="predicted"/>
<evidence type="ECO:0000313" key="9">
    <source>
        <dbReference type="Proteomes" id="UP000008063"/>
    </source>
</evidence>
<keyword evidence="5" id="KW-0131">Cell cycle</keyword>
<keyword evidence="4" id="KW-0833">Ubl conjugation pathway</keyword>
<dbReference type="Gene3D" id="2.130.10.10">
    <property type="entry name" value="YVTN repeat-like/Quinoprotein amine dehydrogenase"/>
    <property type="match status" value="1"/>
</dbReference>
<dbReference type="OrthoDB" id="10259843at2759"/>
<dbReference type="Pfam" id="PF12894">
    <property type="entry name" value="ANAPC4_WD40"/>
    <property type="match status" value="1"/>
</dbReference>
<keyword evidence="3" id="KW-0498">Mitosis</keyword>
<dbReference type="EMBL" id="GL945474">
    <property type="protein sequence ID" value="EGO04288.1"/>
    <property type="molecule type" value="Genomic_DNA"/>
</dbReference>
<evidence type="ECO:0000259" key="6">
    <source>
        <dbReference type="Pfam" id="PF12894"/>
    </source>
</evidence>